<keyword evidence="2" id="KW-1185">Reference proteome</keyword>
<dbReference type="OrthoDB" id="10060618at2759"/>
<dbReference type="EMBL" id="BGPR01000682">
    <property type="protein sequence ID" value="GBM31369.1"/>
    <property type="molecule type" value="Genomic_DNA"/>
</dbReference>
<evidence type="ECO:0000313" key="1">
    <source>
        <dbReference type="EMBL" id="GBM31369.1"/>
    </source>
</evidence>
<reference evidence="1 2" key="1">
    <citation type="journal article" date="2019" name="Sci. Rep.">
        <title>Orb-weaving spider Araneus ventricosus genome elucidates the spidroin gene catalogue.</title>
        <authorList>
            <person name="Kono N."/>
            <person name="Nakamura H."/>
            <person name="Ohtoshi R."/>
            <person name="Moran D.A.P."/>
            <person name="Shinohara A."/>
            <person name="Yoshida Y."/>
            <person name="Fujiwara M."/>
            <person name="Mori M."/>
            <person name="Tomita M."/>
            <person name="Arakawa K."/>
        </authorList>
    </citation>
    <scope>NUCLEOTIDE SEQUENCE [LARGE SCALE GENOMIC DNA]</scope>
</reference>
<sequence>MQSFVFAAFFHVCSNKSQPMHEQYPMGAESWCKYQRALANGIKYQDKSQGLPTNIMKIVKPVYKQLCDRELLKRCLDGKTLNANEAFNGLIWRCTPTETFVKLNTLALGVNMAVIQLNK</sequence>
<dbReference type="Proteomes" id="UP000499080">
    <property type="component" value="Unassembled WGS sequence"/>
</dbReference>
<evidence type="ECO:0000313" key="2">
    <source>
        <dbReference type="Proteomes" id="UP000499080"/>
    </source>
</evidence>
<protein>
    <submittedName>
        <fullName evidence="1">Uncharacterized protein</fullName>
    </submittedName>
</protein>
<dbReference type="AlphaFoldDB" id="A0A4Y2EST5"/>
<proteinExistence type="predicted"/>
<accession>A0A4Y2EST5</accession>
<name>A0A4Y2EST5_ARAVE</name>
<organism evidence="1 2">
    <name type="scientific">Araneus ventricosus</name>
    <name type="common">Orbweaver spider</name>
    <name type="synonym">Epeira ventricosa</name>
    <dbReference type="NCBI Taxonomy" id="182803"/>
    <lineage>
        <taxon>Eukaryota</taxon>
        <taxon>Metazoa</taxon>
        <taxon>Ecdysozoa</taxon>
        <taxon>Arthropoda</taxon>
        <taxon>Chelicerata</taxon>
        <taxon>Arachnida</taxon>
        <taxon>Araneae</taxon>
        <taxon>Araneomorphae</taxon>
        <taxon>Entelegynae</taxon>
        <taxon>Araneoidea</taxon>
        <taxon>Araneidae</taxon>
        <taxon>Araneus</taxon>
    </lineage>
</organism>
<gene>
    <name evidence="1" type="ORF">AVEN_99592_1</name>
</gene>
<comment type="caution">
    <text evidence="1">The sequence shown here is derived from an EMBL/GenBank/DDBJ whole genome shotgun (WGS) entry which is preliminary data.</text>
</comment>